<keyword evidence="9" id="KW-1185">Reference proteome</keyword>
<feature type="transmembrane region" description="Helical" evidence="7">
    <location>
        <begin position="195"/>
        <end position="214"/>
    </location>
</feature>
<feature type="transmembrane region" description="Helical" evidence="7">
    <location>
        <begin position="161"/>
        <end position="183"/>
    </location>
</feature>
<evidence type="ECO:0000313" key="9">
    <source>
        <dbReference type="Proteomes" id="UP001589834"/>
    </source>
</evidence>
<comment type="caution">
    <text evidence="8">The sequence shown here is derived from an EMBL/GenBank/DDBJ whole genome shotgun (WGS) entry which is preliminary data.</text>
</comment>
<dbReference type="NCBIfam" id="TIGR00427">
    <property type="entry name" value="NAAT family transporter"/>
    <property type="match status" value="1"/>
</dbReference>
<evidence type="ECO:0000256" key="6">
    <source>
        <dbReference type="ARBA" id="ARBA00023136"/>
    </source>
</evidence>
<dbReference type="Proteomes" id="UP001589834">
    <property type="component" value="Unassembled WGS sequence"/>
</dbReference>
<dbReference type="PANTHER" id="PTHR33508:SF1">
    <property type="entry name" value="UPF0056 MEMBRANE PROTEIN YHCE"/>
    <property type="match status" value="1"/>
</dbReference>
<evidence type="ECO:0000256" key="1">
    <source>
        <dbReference type="ARBA" id="ARBA00004651"/>
    </source>
</evidence>
<evidence type="ECO:0000256" key="2">
    <source>
        <dbReference type="ARBA" id="ARBA00009784"/>
    </source>
</evidence>
<keyword evidence="4 7" id="KW-0812">Transmembrane</keyword>
<comment type="similarity">
    <text evidence="2 7">Belongs to the UPF0056 (MarC) family.</text>
</comment>
<evidence type="ECO:0000256" key="4">
    <source>
        <dbReference type="ARBA" id="ARBA00022692"/>
    </source>
</evidence>
<organism evidence="8 9">
    <name type="scientific">Ottowia pentelensis</name>
    <dbReference type="NCBI Taxonomy" id="511108"/>
    <lineage>
        <taxon>Bacteria</taxon>
        <taxon>Pseudomonadati</taxon>
        <taxon>Pseudomonadota</taxon>
        <taxon>Betaproteobacteria</taxon>
        <taxon>Burkholderiales</taxon>
        <taxon>Comamonadaceae</taxon>
        <taxon>Ottowia</taxon>
    </lineage>
</organism>
<dbReference type="PANTHER" id="PTHR33508">
    <property type="entry name" value="UPF0056 MEMBRANE PROTEIN YHCE"/>
    <property type="match status" value="1"/>
</dbReference>
<evidence type="ECO:0000256" key="5">
    <source>
        <dbReference type="ARBA" id="ARBA00022989"/>
    </source>
</evidence>
<dbReference type="InterPro" id="IPR002771">
    <property type="entry name" value="Multi_antbiot-R_MarC"/>
</dbReference>
<sequence>MEIPLLLATFGKSLLFAVATVLPIINPLATAPLFTTLTHGVHDAIRADLARRIGRNVAVLLTGATLVGSYVLDFFGVSLPIVRVAGGLVVASMAWRMLNAQQAADGDADQMAQAVTESNVRIRAFYPLTFPLTCGPGSIAVAITVGASLHTPRVTESLVTFSGAVLGMVLIGVLVALTYRYAGRLLRPLGEIGQIVFMRLMAFILLSIGVQILWDGVSALLRSV</sequence>
<feature type="transmembrane region" description="Helical" evidence="7">
    <location>
        <begin position="14"/>
        <end position="41"/>
    </location>
</feature>
<keyword evidence="6 7" id="KW-0472">Membrane</keyword>
<proteinExistence type="inferred from homology"/>
<keyword evidence="3" id="KW-1003">Cell membrane</keyword>
<dbReference type="EMBL" id="JBHLTN010000026">
    <property type="protein sequence ID" value="MFC0593434.1"/>
    <property type="molecule type" value="Genomic_DNA"/>
</dbReference>
<comment type="subcellular location">
    <subcellularLocation>
        <location evidence="1 7">Cell membrane</location>
        <topology evidence="1 7">Multi-pass membrane protein</topology>
    </subcellularLocation>
</comment>
<feature type="transmembrane region" description="Helical" evidence="7">
    <location>
        <begin position="128"/>
        <end position="149"/>
    </location>
</feature>
<evidence type="ECO:0000256" key="3">
    <source>
        <dbReference type="ARBA" id="ARBA00022475"/>
    </source>
</evidence>
<feature type="transmembrane region" description="Helical" evidence="7">
    <location>
        <begin position="53"/>
        <end position="71"/>
    </location>
</feature>
<accession>A0ABV6PUB1</accession>
<evidence type="ECO:0000256" key="7">
    <source>
        <dbReference type="RuleBase" id="RU362048"/>
    </source>
</evidence>
<name>A0ABV6PUB1_9BURK</name>
<keyword evidence="5 7" id="KW-1133">Transmembrane helix</keyword>
<dbReference type="RefSeq" id="WP_293224566.1">
    <property type="nucleotide sequence ID" value="NZ_JBHLTN010000026.1"/>
</dbReference>
<feature type="transmembrane region" description="Helical" evidence="7">
    <location>
        <begin position="77"/>
        <end position="95"/>
    </location>
</feature>
<dbReference type="Pfam" id="PF01914">
    <property type="entry name" value="MarC"/>
    <property type="match status" value="1"/>
</dbReference>
<reference evidence="8 9" key="1">
    <citation type="submission" date="2024-09" db="EMBL/GenBank/DDBJ databases">
        <authorList>
            <person name="Sun Q."/>
            <person name="Mori K."/>
        </authorList>
    </citation>
    <scope>NUCLEOTIDE SEQUENCE [LARGE SCALE GENOMIC DNA]</scope>
    <source>
        <strain evidence="8 9">NCAIM B.02336</strain>
    </source>
</reference>
<protein>
    <recommendedName>
        <fullName evidence="7">UPF0056 membrane protein</fullName>
    </recommendedName>
</protein>
<gene>
    <name evidence="8" type="ORF">ACFFGG_12835</name>
</gene>
<evidence type="ECO:0000313" key="8">
    <source>
        <dbReference type="EMBL" id="MFC0593434.1"/>
    </source>
</evidence>